<dbReference type="PANTHER" id="PTHR46104">
    <property type="entry name" value="GENE 9195-RELATED-RELATED"/>
    <property type="match status" value="1"/>
</dbReference>
<proteinExistence type="predicted"/>
<dbReference type="SMART" id="SM01411">
    <property type="entry name" value="Ephrin_rec_like"/>
    <property type="match status" value="1"/>
</dbReference>
<dbReference type="AlphaFoldDB" id="A0A8J4TXB8"/>
<evidence type="ECO:0000313" key="2">
    <source>
        <dbReference type="Proteomes" id="UP000727407"/>
    </source>
</evidence>
<dbReference type="OrthoDB" id="439917at2759"/>
<feature type="non-terminal residue" evidence="1">
    <location>
        <position position="1"/>
    </location>
</feature>
<organism evidence="1 2">
    <name type="scientific">Clarias magur</name>
    <name type="common">Asian catfish</name>
    <name type="synonym">Macropteronotus magur</name>
    <dbReference type="NCBI Taxonomy" id="1594786"/>
    <lineage>
        <taxon>Eukaryota</taxon>
        <taxon>Metazoa</taxon>
        <taxon>Chordata</taxon>
        <taxon>Craniata</taxon>
        <taxon>Vertebrata</taxon>
        <taxon>Euteleostomi</taxon>
        <taxon>Actinopterygii</taxon>
        <taxon>Neopterygii</taxon>
        <taxon>Teleostei</taxon>
        <taxon>Ostariophysi</taxon>
        <taxon>Siluriformes</taxon>
        <taxon>Clariidae</taxon>
        <taxon>Clarias</taxon>
    </lineage>
</organism>
<dbReference type="PANTHER" id="PTHR46104:SF1">
    <property type="entry name" value="GENE 9195-RELATED"/>
    <property type="match status" value="1"/>
</dbReference>
<gene>
    <name evidence="1" type="ORF">DAT39_010430</name>
</gene>
<name>A0A8J4TXB8_CLAMG</name>
<sequence>TGGIQRPPLSCFAGHYCPIGTMFPTQHKCPAGTWSERSGLESESECRPCPRGWYCLAGVGVPSGRCSSGYYCPE</sequence>
<keyword evidence="2" id="KW-1185">Reference proteome</keyword>
<feature type="non-terminal residue" evidence="1">
    <location>
        <position position="74"/>
    </location>
</feature>
<evidence type="ECO:0000313" key="1">
    <source>
        <dbReference type="EMBL" id="KAF5899869.1"/>
    </source>
</evidence>
<protein>
    <submittedName>
        <fullName evidence="1">Multiple epidermal growth factor-like domains protein 6</fullName>
    </submittedName>
</protein>
<dbReference type="SUPFAM" id="SSF57586">
    <property type="entry name" value="TNF receptor-like"/>
    <property type="match status" value="1"/>
</dbReference>
<accession>A0A8J4TXB8</accession>
<dbReference type="EMBL" id="QNUK01000153">
    <property type="protein sequence ID" value="KAF5899869.1"/>
    <property type="molecule type" value="Genomic_DNA"/>
</dbReference>
<comment type="caution">
    <text evidence="1">The sequence shown here is derived from an EMBL/GenBank/DDBJ whole genome shotgun (WGS) entry which is preliminary data.</text>
</comment>
<reference evidence="1" key="1">
    <citation type="submission" date="2020-07" db="EMBL/GenBank/DDBJ databases">
        <title>Clarias magur genome sequencing, assembly and annotation.</title>
        <authorList>
            <person name="Kushwaha B."/>
            <person name="Kumar R."/>
            <person name="Das P."/>
            <person name="Joshi C.G."/>
            <person name="Kumar D."/>
            <person name="Nagpure N.S."/>
            <person name="Pandey M."/>
            <person name="Agarwal S."/>
            <person name="Srivastava S."/>
            <person name="Singh M."/>
            <person name="Sahoo L."/>
            <person name="Jayasankar P."/>
            <person name="Meher P.K."/>
            <person name="Koringa P.G."/>
            <person name="Iquebal M.A."/>
            <person name="Das S.P."/>
            <person name="Bit A."/>
            <person name="Patnaik S."/>
            <person name="Patel N."/>
            <person name="Shah T.M."/>
            <person name="Hinsu A."/>
            <person name="Jena J.K."/>
        </authorList>
    </citation>
    <scope>NUCLEOTIDE SEQUENCE</scope>
    <source>
        <strain evidence="1">CIFAMagur01</strain>
        <tissue evidence="1">Testis</tissue>
    </source>
</reference>
<dbReference type="Proteomes" id="UP000727407">
    <property type="component" value="Unassembled WGS sequence"/>
</dbReference>